<dbReference type="EMBL" id="CP053586">
    <property type="protein sequence ID" value="WNZ26108.1"/>
    <property type="molecule type" value="Genomic_DNA"/>
</dbReference>
<dbReference type="PANTHER" id="PTHR47691">
    <property type="entry name" value="REGULATOR-RELATED"/>
    <property type="match status" value="1"/>
</dbReference>
<name>A0AA96WID9_9CYAN</name>
<dbReference type="InterPro" id="IPR011990">
    <property type="entry name" value="TPR-like_helical_dom_sf"/>
</dbReference>
<feature type="compositionally biased region" description="Low complexity" evidence="1">
    <location>
        <begin position="102"/>
        <end position="114"/>
    </location>
</feature>
<feature type="region of interest" description="Disordered" evidence="1">
    <location>
        <begin position="99"/>
        <end position="124"/>
    </location>
</feature>
<dbReference type="InterPro" id="IPR058651">
    <property type="entry name" value="HTH_VMAP-M9"/>
</dbReference>
<organism evidence="4">
    <name type="scientific">Leptolyngbya sp. NK1-12</name>
    <dbReference type="NCBI Taxonomy" id="2547451"/>
    <lineage>
        <taxon>Bacteria</taxon>
        <taxon>Bacillati</taxon>
        <taxon>Cyanobacteriota</taxon>
        <taxon>Cyanophyceae</taxon>
        <taxon>Leptolyngbyales</taxon>
        <taxon>Leptolyngbyaceae</taxon>
        <taxon>Leptolyngbya group</taxon>
        <taxon>Leptolyngbya</taxon>
    </lineage>
</organism>
<dbReference type="RefSeq" id="WP_316432301.1">
    <property type="nucleotide sequence ID" value="NZ_CP053586.1"/>
</dbReference>
<dbReference type="InterPro" id="IPR019734">
    <property type="entry name" value="TPR_rpt"/>
</dbReference>
<gene>
    <name evidence="4" type="ORF">HJG54_26960</name>
</gene>
<dbReference type="PANTHER" id="PTHR47691:SF3">
    <property type="entry name" value="HTH-TYPE TRANSCRIPTIONAL REGULATOR RV0890C-RELATED"/>
    <property type="match status" value="1"/>
</dbReference>
<dbReference type="Gene3D" id="3.40.50.300">
    <property type="entry name" value="P-loop containing nucleotide triphosphate hydrolases"/>
    <property type="match status" value="1"/>
</dbReference>
<proteinExistence type="predicted"/>
<dbReference type="InterPro" id="IPR027417">
    <property type="entry name" value="P-loop_NTPase"/>
</dbReference>
<dbReference type="SUPFAM" id="SSF48452">
    <property type="entry name" value="TPR-like"/>
    <property type="match status" value="1"/>
</dbReference>
<dbReference type="AlphaFoldDB" id="A0AA96WID9"/>
<feature type="domain" description="vWA-MoxR associated protein N-terminal HTH" evidence="3">
    <location>
        <begin position="5"/>
        <end position="87"/>
    </location>
</feature>
<accession>A0AA96WID9</accession>
<evidence type="ECO:0000259" key="3">
    <source>
        <dbReference type="Pfam" id="PF26355"/>
    </source>
</evidence>
<feature type="domain" description="Orc1-like AAA ATPase" evidence="2">
    <location>
        <begin position="136"/>
        <end position="287"/>
    </location>
</feature>
<protein>
    <submittedName>
        <fullName evidence="4">Tetratricopeptide repeat protein</fullName>
    </submittedName>
</protein>
<evidence type="ECO:0000259" key="2">
    <source>
        <dbReference type="Pfam" id="PF13191"/>
    </source>
</evidence>
<evidence type="ECO:0000256" key="1">
    <source>
        <dbReference type="SAM" id="MobiDB-lite"/>
    </source>
</evidence>
<dbReference type="SUPFAM" id="SSF52540">
    <property type="entry name" value="P-loop containing nucleoside triphosphate hydrolases"/>
    <property type="match status" value="1"/>
</dbReference>
<dbReference type="Gene3D" id="1.25.40.10">
    <property type="entry name" value="Tetratricopeptide repeat domain"/>
    <property type="match status" value="2"/>
</dbReference>
<reference evidence="4" key="1">
    <citation type="submission" date="2020-05" db="EMBL/GenBank/DDBJ databases">
        <authorList>
            <person name="Zhu T."/>
            <person name="Keshari N."/>
            <person name="Lu X."/>
        </authorList>
    </citation>
    <scope>NUCLEOTIDE SEQUENCE</scope>
    <source>
        <strain evidence="4">NK1-12</strain>
    </source>
</reference>
<dbReference type="SMART" id="SM00028">
    <property type="entry name" value="TPR"/>
    <property type="match status" value="3"/>
</dbReference>
<dbReference type="InterPro" id="IPR041664">
    <property type="entry name" value="AAA_16"/>
</dbReference>
<sequence>MNTVDSAELIRFANQQVLAKTAKPLNDVQERILEQVLIDRPRLLDIQVHGYSETTVQRVFCPKLWKLLSEVFGQEVRLNTVRLVLEKAYKISRQSIHPGSQPLLPGTPAAAPAPTAAPPSTRQIPHNLPASSCTAFIGREEELARLLELLSPQHAAPIISVDGIGGVGKTTLVVEAAYRCLQASCSDASASTVPTFDAIIFTSAKEFRLMPFGLLKSLAPRRTLNDIFRQITYVIEELDLAGVAFAEQLDLIRMTLARYRTLLIVDNLETVKDQQEVLAFLYELPPTVKAVITTREQIIFVPVRLTSMPESDGLSLIQHEAQTKGVSLSLTDQMQLYQATGGIPVAISYAVGQLANGTPLREIVQKIGQSDGDVARFCFESSVQPLKHQPAYRLLLALALFPAPALQEALVQVAVPELEADQAEPDLAKLRGLSLVRQEHDRYSMLPLTREYALAELKVNPDFAQQARERWITYYLQHSETYAQQDPSDWQGSTFVELEAEWQNLQAVMECCIEAERYEDCLQLWQNLKTYTQLRGRHISRLDCWTDRLIWTAWLIQAAEQRGDWSVVAQMMVDRAWTLIGLGKPAQLSEAEDLLTQVWHLRQHQDRAFQANLAKIIAVLYVQQQRFEDAQTWLEQASLLVEQAGLSEPDHQRQVLQIQYYQGEIWFKTGDYDQSKQLFEAALRTARELNWVRVVFMIENWIADIAIEQGNLEVAQTLLVEGLQVAEANQDRTRIAYYQHSLAKLARSQANYSEAIRWATEAQHSFEALGMLPEAEESQNLLQTLLAS</sequence>
<evidence type="ECO:0000313" key="4">
    <source>
        <dbReference type="EMBL" id="WNZ26108.1"/>
    </source>
</evidence>
<dbReference type="Pfam" id="PF26355">
    <property type="entry name" value="HTH_VMAP-M9"/>
    <property type="match status" value="1"/>
</dbReference>
<dbReference type="Pfam" id="PF13191">
    <property type="entry name" value="AAA_16"/>
    <property type="match status" value="1"/>
</dbReference>